<organism evidence="3 4">
    <name type="scientific">Neptunomonas qingdaonensis</name>
    <dbReference type="NCBI Taxonomy" id="1045558"/>
    <lineage>
        <taxon>Bacteria</taxon>
        <taxon>Pseudomonadati</taxon>
        <taxon>Pseudomonadota</taxon>
        <taxon>Gammaproteobacteria</taxon>
        <taxon>Oceanospirillales</taxon>
        <taxon>Oceanospirillaceae</taxon>
        <taxon>Neptunomonas</taxon>
    </lineage>
</organism>
<name>A0A1I2TZB1_9GAMM</name>
<protein>
    <submittedName>
        <fullName evidence="3">Uncharacterized conserved protein, contains ParB-like and HNH nuclease domains</fullName>
    </submittedName>
</protein>
<feature type="domain" description="GmrSD restriction endonucleases N-terminal" evidence="1">
    <location>
        <begin position="11"/>
        <end position="248"/>
    </location>
</feature>
<dbReference type="PANTHER" id="PTHR35149:SF1">
    <property type="entry name" value="DUF5655 DOMAIN-CONTAINING PROTEIN"/>
    <property type="match status" value="1"/>
</dbReference>
<evidence type="ECO:0000313" key="3">
    <source>
        <dbReference type="EMBL" id="SFG68707.1"/>
    </source>
</evidence>
<dbReference type="Pfam" id="PF03235">
    <property type="entry name" value="GmrSD_N"/>
    <property type="match status" value="1"/>
</dbReference>
<dbReference type="Proteomes" id="UP000198623">
    <property type="component" value="Unassembled WGS sequence"/>
</dbReference>
<dbReference type="RefSeq" id="WP_090728896.1">
    <property type="nucleotide sequence ID" value="NZ_FOOU01000011.1"/>
</dbReference>
<accession>A0A1I2TZB1</accession>
<evidence type="ECO:0000259" key="2">
    <source>
        <dbReference type="Pfam" id="PF07510"/>
    </source>
</evidence>
<evidence type="ECO:0000313" key="4">
    <source>
        <dbReference type="Proteomes" id="UP000198623"/>
    </source>
</evidence>
<feature type="domain" description="GmrSD restriction endonucleases C-terminal" evidence="2">
    <location>
        <begin position="459"/>
        <end position="583"/>
    </location>
</feature>
<dbReference type="EMBL" id="FOOU01000011">
    <property type="protein sequence ID" value="SFG68707.1"/>
    <property type="molecule type" value="Genomic_DNA"/>
</dbReference>
<dbReference type="InterPro" id="IPR011089">
    <property type="entry name" value="GmrSD_C"/>
</dbReference>
<dbReference type="STRING" id="1045558.SAMN05216175_11133"/>
<dbReference type="PANTHER" id="PTHR35149">
    <property type="entry name" value="SLL5132 PROTEIN"/>
    <property type="match status" value="1"/>
</dbReference>
<proteinExistence type="predicted"/>
<evidence type="ECO:0000259" key="1">
    <source>
        <dbReference type="Pfam" id="PF03235"/>
    </source>
</evidence>
<dbReference type="InterPro" id="IPR004919">
    <property type="entry name" value="GmrSD_N"/>
</dbReference>
<sequence>MEVKPNFCSMESVFSENTIFFVPKYQRSYSWERKNVKQFCDDIKALYDAHKTEGKAGQHFLGGIVSVKCKSEDELDDKVKYQLVDGQQRLSTTVILISRIVNLLEGLQLNGDASETREKRIAKYKGKFVDVVFEENGKDVSFPRMTLSKRDHLYFDDAVRNGVVASSDLKSHLLIKRCCSDIDSWLGDFRGVDDNETLENIDVLFKVFSKSCKILIIKMKDISDAYTLFQVINDRGRSLTAGDLLRASSLGAADETGLEDEQLNELETKWDSITEKGTKSTDDKLIAYYVSNKGKGSSKTSLFEDFNKEFFDDKKNISSRIDDIDKQIKIYDLLSDGRWPYKKSMLTEYQRKKLYNLIVIFKHSHCLPLLMAASNLSEKKFYQLIYFLEKFFFVYRVAMEKRMTPVTKIYYKNIIEMRKDSGVYQVRRFVDELRGVLISKIGKSEIHSYLDEIEYEVGGDNKHLKFILSSIEESWKWLSSERKQGFVGIYKSHDRTMCPDAFAYTLEHIYPRNGEVDPTLNPYMHKLENLTLLSGTDNENEGNKSFPEKVPAYRSSRLNMTISLCENESWDTQSLSDRKDFIRRAVIDLFMFGNLPEEVTAA</sequence>
<dbReference type="OrthoDB" id="9798761at2"/>
<gene>
    <name evidence="3" type="ORF">SAMN05216175_11133</name>
</gene>
<dbReference type="Pfam" id="PF07510">
    <property type="entry name" value="GmrSD_C"/>
    <property type="match status" value="1"/>
</dbReference>
<keyword evidence="4" id="KW-1185">Reference proteome</keyword>
<dbReference type="AlphaFoldDB" id="A0A1I2TZB1"/>
<reference evidence="4" key="1">
    <citation type="submission" date="2016-10" db="EMBL/GenBank/DDBJ databases">
        <authorList>
            <person name="Varghese N."/>
            <person name="Submissions S."/>
        </authorList>
    </citation>
    <scope>NUCLEOTIDE SEQUENCE [LARGE SCALE GENOMIC DNA]</scope>
    <source>
        <strain evidence="4">CGMCC 1.10971</strain>
    </source>
</reference>